<evidence type="ECO:0000313" key="2">
    <source>
        <dbReference type="EMBL" id="CRG83721.1"/>
    </source>
</evidence>
<dbReference type="OrthoDB" id="4225217at2759"/>
<protein>
    <submittedName>
        <fullName evidence="2">Uncharacterized protein</fullName>
    </submittedName>
</protein>
<dbReference type="EMBL" id="CVMT01000001">
    <property type="protein sequence ID" value="CRG83721.1"/>
    <property type="molecule type" value="Genomic_DNA"/>
</dbReference>
<feature type="signal peptide" evidence="1">
    <location>
        <begin position="1"/>
        <end position="17"/>
    </location>
</feature>
<proteinExistence type="predicted"/>
<keyword evidence="1" id="KW-0732">Signal</keyword>
<dbReference type="AlphaFoldDB" id="A0A0U1LNK6"/>
<dbReference type="Proteomes" id="UP000054383">
    <property type="component" value="Unassembled WGS sequence"/>
</dbReference>
<keyword evidence="3" id="KW-1185">Reference proteome</keyword>
<name>A0A0U1LNK6_TALIS</name>
<dbReference type="STRING" id="28573.A0A0U1LNK6"/>
<evidence type="ECO:0000313" key="3">
    <source>
        <dbReference type="Proteomes" id="UP000054383"/>
    </source>
</evidence>
<feature type="chain" id="PRO_5006711115" evidence="1">
    <location>
        <begin position="18"/>
        <end position="151"/>
    </location>
</feature>
<organism evidence="2 3">
    <name type="scientific">Talaromyces islandicus</name>
    <name type="common">Penicillium islandicum</name>
    <dbReference type="NCBI Taxonomy" id="28573"/>
    <lineage>
        <taxon>Eukaryota</taxon>
        <taxon>Fungi</taxon>
        <taxon>Dikarya</taxon>
        <taxon>Ascomycota</taxon>
        <taxon>Pezizomycotina</taxon>
        <taxon>Eurotiomycetes</taxon>
        <taxon>Eurotiomycetidae</taxon>
        <taxon>Eurotiales</taxon>
        <taxon>Trichocomaceae</taxon>
        <taxon>Talaromyces</taxon>
        <taxon>Talaromyces sect. Islandici</taxon>
    </lineage>
</organism>
<accession>A0A0U1LNK6</accession>
<gene>
    <name evidence="2" type="ORF">PISL3812_01076</name>
</gene>
<sequence>MRLFLALAVFLISAVVAFTELPSKSESGCRASKTGHALCLQSLGGDANEDFNDAQQPAVMVTHNPVHQKQTHDSIYTTQQQQSNFESVPVRRWLATSMSATGLGFLKEKLGATWTVRSRIKARSEGALGQTPWYGMALGLMCTTLAAVMLG</sequence>
<reference evidence="2 3" key="1">
    <citation type="submission" date="2015-04" db="EMBL/GenBank/DDBJ databases">
        <authorList>
            <person name="Syromyatnikov M.Y."/>
            <person name="Popov V.N."/>
        </authorList>
    </citation>
    <scope>NUCLEOTIDE SEQUENCE [LARGE SCALE GENOMIC DNA]</scope>
    <source>
        <strain evidence="2">WF-38-12</strain>
    </source>
</reference>
<evidence type="ECO:0000256" key="1">
    <source>
        <dbReference type="SAM" id="SignalP"/>
    </source>
</evidence>